<dbReference type="EMBL" id="AAKNKP010000017">
    <property type="protein sequence ID" value="ECT6426160.1"/>
    <property type="molecule type" value="Genomic_DNA"/>
</dbReference>
<evidence type="ECO:0000313" key="13">
    <source>
        <dbReference type="EMBL" id="HAE8895244.1"/>
    </source>
</evidence>
<dbReference type="EMBL" id="AAHHQO010000002">
    <property type="protein sequence ID" value="EBW1951705.1"/>
    <property type="molecule type" value="Genomic_DNA"/>
</dbReference>
<dbReference type="Proteomes" id="UP000839902">
    <property type="component" value="Unassembled WGS sequence"/>
</dbReference>
<evidence type="ECO:0000313" key="4">
    <source>
        <dbReference type="EMBL" id="EBX1654245.1"/>
    </source>
</evidence>
<dbReference type="RefSeq" id="WP_023893419.1">
    <property type="nucleotide sequence ID" value="NZ_CP008925.1"/>
</dbReference>
<reference evidence="11" key="4">
    <citation type="submission" date="2018-07" db="EMBL/GenBank/DDBJ databases">
        <authorList>
            <consortium name="NCBI Pathogen Detection Project"/>
        </authorList>
    </citation>
    <scope>NUCLEOTIDE SEQUENCE</scope>
    <source>
        <strain evidence="11">11-0573</strain>
        <strain evidence="12">11-7712</strain>
        <strain evidence="13">12-0352</strain>
    </source>
</reference>
<organism evidence="2">
    <name type="scientific">Salmonella enterica subsp. enterica serovar Cerro</name>
    <dbReference type="NCBI Taxonomy" id="340188"/>
    <lineage>
        <taxon>Bacteria</taxon>
        <taxon>Pseudomonadati</taxon>
        <taxon>Pseudomonadota</taxon>
        <taxon>Gammaproteobacteria</taxon>
        <taxon>Enterobacterales</taxon>
        <taxon>Enterobacteriaceae</taxon>
        <taxon>Salmonella</taxon>
    </lineage>
</organism>
<dbReference type="EMBL" id="AAHNXN010000001">
    <property type="protein sequence ID" value="EBY3763045.1"/>
    <property type="molecule type" value="Genomic_DNA"/>
</dbReference>
<reference evidence="6" key="3">
    <citation type="submission" date="2018-07" db="EMBL/GenBank/DDBJ databases">
        <authorList>
            <consortium name="NARMS: The National Antimicrobial Resistance Monitoring System"/>
        </authorList>
    </citation>
    <scope>NUCLEOTIDE SEQUENCE [LARGE SCALE GENOMIC DNA]</scope>
    <source>
        <strain evidence="6">FSIS1503023</strain>
        <strain evidence="8">FSIS1606185</strain>
        <strain evidence="7">FSIS1607449</strain>
        <strain evidence="9">FSIS1702211</strain>
    </source>
</reference>
<reference evidence="10" key="5">
    <citation type="submission" date="2018-07" db="EMBL/GenBank/DDBJ databases">
        <authorList>
            <consortium name="PulseNet: The National Subtyping Network for Foodborne Disease Surveillance"/>
            <person name="Tarr C.L."/>
            <person name="Trees E."/>
            <person name="Katz L.S."/>
            <person name="Carleton-Romer H.A."/>
            <person name="Stroika S."/>
            <person name="Kucerova Z."/>
            <person name="Roache K.F."/>
            <person name="Sabol A.L."/>
            <person name="Besser J."/>
            <person name="Gerner-Smidt P."/>
        </authorList>
    </citation>
    <scope>NUCLEOTIDE SEQUENCE</scope>
    <source>
        <strain evidence="10">PNUSAS002073</strain>
    </source>
</reference>
<evidence type="ECO:0000313" key="11">
    <source>
        <dbReference type="EMBL" id="HAE3192967.1"/>
    </source>
</evidence>
<evidence type="ECO:0000313" key="14">
    <source>
        <dbReference type="EMBL" id="KAA7288781.1"/>
    </source>
</evidence>
<reference evidence="14" key="8">
    <citation type="submission" date="2019-03" db="EMBL/GenBank/DDBJ databases">
        <authorList>
            <person name="Levent G."/>
            <person name="Schlochtermeier A."/>
            <person name="Ives S.E."/>
            <person name="Norman K.N."/>
            <person name="Lawhon S.D."/>
            <person name="Loneragan G.H."/>
            <person name="Anderson R.C."/>
            <person name="Scott H.M."/>
        </authorList>
    </citation>
    <scope>NUCLEOTIDE SEQUENCE</scope>
    <source>
        <strain evidence="14">ME2L-19-234</strain>
    </source>
</reference>
<dbReference type="InterPro" id="IPR010812">
    <property type="entry name" value="HrpJ-like"/>
</dbReference>
<dbReference type="EMBL" id="SRAQ01000001">
    <property type="protein sequence ID" value="KAA7288781.1"/>
    <property type="molecule type" value="Genomic_DNA"/>
</dbReference>
<dbReference type="EMBL" id="AAHKKG010000024">
    <property type="protein sequence ID" value="EBX1654245.1"/>
    <property type="molecule type" value="Genomic_DNA"/>
</dbReference>
<evidence type="ECO:0000313" key="10">
    <source>
        <dbReference type="EMBL" id="ECU6931930.1"/>
    </source>
</evidence>
<dbReference type="Proteomes" id="UP000323452">
    <property type="component" value="Unassembled WGS sequence"/>
</dbReference>
<evidence type="ECO:0000313" key="15">
    <source>
        <dbReference type="Proteomes" id="UP000323452"/>
    </source>
</evidence>
<dbReference type="GO" id="GO:0019867">
    <property type="term" value="C:outer membrane"/>
    <property type="evidence" value="ECO:0007669"/>
    <property type="project" value="InterPro"/>
</dbReference>
<evidence type="ECO:0000313" key="5">
    <source>
        <dbReference type="EMBL" id="EBY3763045.1"/>
    </source>
</evidence>
<dbReference type="Gene3D" id="1.20.1280.80">
    <property type="match status" value="1"/>
</dbReference>
<dbReference type="InterPro" id="IPR038347">
    <property type="entry name" value="TyeA_sf"/>
</dbReference>
<dbReference type="InterPro" id="IPR013351">
    <property type="entry name" value="T3SS_TyeA-rel"/>
</dbReference>
<dbReference type="EMBL" id="AAKIXF010000010">
    <property type="protein sequence ID" value="ECS2242831.1"/>
    <property type="molecule type" value="Genomic_DNA"/>
</dbReference>
<dbReference type="Pfam" id="PF07201">
    <property type="entry name" value="HrpJ"/>
    <property type="match status" value="1"/>
</dbReference>
<dbReference type="AlphaFoldDB" id="A0A0C5PEA8"/>
<name>A0A0C5PEA8_SALET</name>
<evidence type="ECO:0000313" key="7">
    <source>
        <dbReference type="EMBL" id="ECS5570024.1"/>
    </source>
</evidence>
<dbReference type="EMBL" id="KP258188">
    <property type="protein sequence ID" value="AJQ18224.1"/>
    <property type="molecule type" value="Genomic_DNA"/>
</dbReference>
<dbReference type="EMBL" id="AAKQSY010000034">
    <property type="protein sequence ID" value="ECU6931930.1"/>
    <property type="molecule type" value="Genomic_DNA"/>
</dbReference>
<gene>
    <name evidence="2" type="primary">ssaL</name>
    <name evidence="8" type="ORF">A6E75_16950</name>
    <name evidence="10" type="ORF">A8D33_23560</name>
    <name evidence="6" type="ORF">APX06_12555</name>
    <name evidence="7" type="ORF">BGP46_12715</name>
    <name evidence="3" type="ORF">C3N96_02265</name>
    <name evidence="9" type="ORF">CGD37_09520</name>
    <name evidence="5" type="ORF">D4F32_00045</name>
    <name evidence="4" type="ORF">DQ894_18740</name>
    <name evidence="14" type="ORF">E4904_00920</name>
    <name evidence="11" type="ORF">G3454_000020</name>
    <name evidence="12" type="ORF">G4A16_000009</name>
    <name evidence="13" type="ORF">G4Y54_001691</name>
</gene>
<dbReference type="EMBL" id="AAKJYZ010000009">
    <property type="protein sequence ID" value="ECS5570024.1"/>
    <property type="molecule type" value="Genomic_DNA"/>
</dbReference>
<feature type="domain" description="Hypersensitivity response secretion-like HrpJ" evidence="1">
    <location>
        <begin position="54"/>
        <end position="200"/>
    </location>
</feature>
<proteinExistence type="predicted"/>
<reference evidence="11" key="2">
    <citation type="journal article" date="2018" name="Genome Biol.">
        <title>SKESA: strategic k-mer extension for scrupulous assemblies.</title>
        <authorList>
            <person name="Souvorov A."/>
            <person name="Agarwala R."/>
            <person name="Lipman D.J."/>
        </authorList>
    </citation>
    <scope>NUCLEOTIDE SEQUENCE</scope>
    <source>
        <strain evidence="11">11-0573</strain>
        <strain evidence="12">11-7712</strain>
        <strain evidence="13">12-0352</strain>
    </source>
</reference>
<evidence type="ECO:0000313" key="12">
    <source>
        <dbReference type="EMBL" id="HAE3750319.1"/>
    </source>
</evidence>
<evidence type="ECO:0000313" key="9">
    <source>
        <dbReference type="EMBL" id="ECT9248791.1"/>
    </source>
</evidence>
<dbReference type="NCBIfam" id="TIGR02511">
    <property type="entry name" value="type_III_tyeA"/>
    <property type="match status" value="1"/>
</dbReference>
<evidence type="ECO:0000313" key="6">
    <source>
        <dbReference type="EMBL" id="ECS2242831.1"/>
    </source>
</evidence>
<dbReference type="GO" id="GO:0046903">
    <property type="term" value="P:secretion"/>
    <property type="evidence" value="ECO:0007669"/>
    <property type="project" value="InterPro"/>
</dbReference>
<evidence type="ECO:0000313" key="2">
    <source>
        <dbReference type="EMBL" id="AJQ18224.1"/>
    </source>
</evidence>
<accession>A0A0C5PEA8</accession>
<evidence type="ECO:0000313" key="8">
    <source>
        <dbReference type="EMBL" id="ECT6426160.1"/>
    </source>
</evidence>
<dbReference type="EMBL" id="DAAROJ010000001">
    <property type="protein sequence ID" value="HAE3192967.1"/>
    <property type="molecule type" value="Genomic_DNA"/>
</dbReference>
<dbReference type="EMBL" id="DAATOQ010000010">
    <property type="protein sequence ID" value="HAE8895244.1"/>
    <property type="molecule type" value="Genomic_DNA"/>
</dbReference>
<protein>
    <submittedName>
        <fullName evidence="2 3">Type III secretion system apparatus protein</fullName>
    </submittedName>
</protein>
<reference evidence="14 15" key="7">
    <citation type="journal article" date="2019" name="Proc. Natl. Acad. Sci. U.S.A.">
        <title>Microbiome composition shapes rapid genomic adaptation of Drosophila melanogaster.</title>
        <authorList>
            <person name="Rudman S.M."/>
            <person name="Greenblum S."/>
            <person name="Hughes R.C."/>
            <person name="Rajpurohit S."/>
            <person name="Kiratli O."/>
            <person name="Lowder D.B."/>
            <person name="Lemmon S.G."/>
            <person name="Petrov D.A."/>
            <person name="Chaston J.M."/>
            <person name="Schmidt P."/>
        </authorList>
    </citation>
    <scope>NUCLEOTIDE SEQUENCE [LARGE SCALE GENOMIC DNA]</scope>
    <source>
        <strain evidence="14 15">ME2L-19-234</strain>
    </source>
</reference>
<dbReference type="EMBL" id="AAKOHZ010000008">
    <property type="protein sequence ID" value="ECT9248791.1"/>
    <property type="molecule type" value="Genomic_DNA"/>
</dbReference>
<dbReference type="SUPFAM" id="SSF140591">
    <property type="entry name" value="Type III secretion system domain"/>
    <property type="match status" value="1"/>
</dbReference>
<sequence>MVKIKEVAMDIKINEIKMTPPTAFTPGQVIEEQEVISPSMLALQELQETTGAALYETMEEIGMALSGKLRESYKFTDAEKLERRQQALLRLIKQIQEDNGAALRPLTEENSDPDLQNAYQIIALAMALTAGGLSKKKKRDLQSQLDTLTAEEGWELAVFSLLELGEVDTATLSSLKRFMQQAIDNDEMPLSQWFRRVADWPDRCERVRILLRAIAFELSICIEPSEQSRLAAALVRLRRLLLFLGLEKECQREEWICQLPPNTLLPLLLDIICERWLFSDWLLDRLTAIVSSSKMFNRLLQQLDAQFMLIPDNCFNDEDQREQILETLREVKINQVLF</sequence>
<reference evidence="2" key="1">
    <citation type="journal article" date="2015" name="Front. Microbiol.">
        <title>Comparative phenotypic and genotypic virulence of Salmonella strains isolated from Australian layer farms.</title>
        <authorList>
            <person name="McWhorter A.R."/>
            <person name="Chousalkar K.K."/>
        </authorList>
    </citation>
    <scope>NUCLEOTIDE SEQUENCE</scope>
    <source>
        <strain evidence="2">KC14CER</strain>
    </source>
</reference>
<reference evidence="5" key="6">
    <citation type="submission" date="2018-09" db="EMBL/GenBank/DDBJ databases">
        <authorList>
            <person name="Ashton P.M."/>
            <person name="Dallman T."/>
            <person name="Nair S."/>
            <person name="De Pinna E."/>
            <person name="Peters T."/>
            <person name="Grant K."/>
        </authorList>
    </citation>
    <scope>NUCLEOTIDE SEQUENCE</scope>
    <source>
        <strain evidence="3">449466</strain>
        <strain evidence="4">532482</strain>
        <strain evidence="5">579255</strain>
    </source>
</reference>
<evidence type="ECO:0000313" key="3">
    <source>
        <dbReference type="EMBL" id="EBW1951705.1"/>
    </source>
</evidence>
<dbReference type="NCBIfam" id="NF011872">
    <property type="entry name" value="PRK15345.1"/>
    <property type="match status" value="1"/>
</dbReference>
<dbReference type="EMBL" id="DAARSL010000001">
    <property type="protein sequence ID" value="HAE3750319.1"/>
    <property type="molecule type" value="Genomic_DNA"/>
</dbReference>
<evidence type="ECO:0000259" key="1">
    <source>
        <dbReference type="Pfam" id="PF07201"/>
    </source>
</evidence>